<dbReference type="Pfam" id="PF00069">
    <property type="entry name" value="Pkinase"/>
    <property type="match status" value="1"/>
</dbReference>
<dbReference type="EMBL" id="JAUIQD010000001">
    <property type="protein sequence ID" value="KAK3363725.1"/>
    <property type="molecule type" value="Genomic_DNA"/>
</dbReference>
<dbReference type="SUPFAM" id="SSF56112">
    <property type="entry name" value="Protein kinase-like (PK-like)"/>
    <property type="match status" value="1"/>
</dbReference>
<dbReference type="Gene3D" id="1.10.510.10">
    <property type="entry name" value="Transferase(Phosphotransferase) domain 1"/>
    <property type="match status" value="1"/>
</dbReference>
<gene>
    <name evidence="3" type="ORF">B0T25DRAFT_627802</name>
</gene>
<evidence type="ECO:0000256" key="1">
    <source>
        <dbReference type="SAM" id="MobiDB-lite"/>
    </source>
</evidence>
<accession>A0AAJ0HVM5</accession>
<feature type="region of interest" description="Disordered" evidence="1">
    <location>
        <begin position="402"/>
        <end position="427"/>
    </location>
</feature>
<feature type="domain" description="Protein kinase" evidence="2">
    <location>
        <begin position="110"/>
        <end position="427"/>
    </location>
</feature>
<name>A0AAJ0HVM5_9PEZI</name>
<dbReference type="Proteomes" id="UP001275084">
    <property type="component" value="Unassembled WGS sequence"/>
</dbReference>
<dbReference type="InterPro" id="IPR011009">
    <property type="entry name" value="Kinase-like_dom_sf"/>
</dbReference>
<dbReference type="SMART" id="SM00220">
    <property type="entry name" value="S_TKc"/>
    <property type="match status" value="1"/>
</dbReference>
<dbReference type="PROSITE" id="PS50011">
    <property type="entry name" value="PROTEIN_KINASE_DOM"/>
    <property type="match status" value="1"/>
</dbReference>
<proteinExistence type="predicted"/>
<evidence type="ECO:0000313" key="3">
    <source>
        <dbReference type="EMBL" id="KAK3363725.1"/>
    </source>
</evidence>
<dbReference type="InterPro" id="IPR000719">
    <property type="entry name" value="Prot_kinase_dom"/>
</dbReference>
<reference evidence="3" key="2">
    <citation type="submission" date="2023-06" db="EMBL/GenBank/DDBJ databases">
        <authorList>
            <consortium name="Lawrence Berkeley National Laboratory"/>
            <person name="Haridas S."/>
            <person name="Hensen N."/>
            <person name="Bonometti L."/>
            <person name="Westerberg I."/>
            <person name="Brannstrom I.O."/>
            <person name="Guillou S."/>
            <person name="Cros-Aarteil S."/>
            <person name="Calhoun S."/>
            <person name="Kuo A."/>
            <person name="Mondo S."/>
            <person name="Pangilinan J."/>
            <person name="Riley R."/>
            <person name="Labutti K."/>
            <person name="Andreopoulos B."/>
            <person name="Lipzen A."/>
            <person name="Chen C."/>
            <person name="Yanf M."/>
            <person name="Daum C."/>
            <person name="Ng V."/>
            <person name="Clum A."/>
            <person name="Steindorff A."/>
            <person name="Ohm R."/>
            <person name="Martin F."/>
            <person name="Silar P."/>
            <person name="Natvig D."/>
            <person name="Lalanne C."/>
            <person name="Gautier V."/>
            <person name="Ament-Velasquez S.L."/>
            <person name="Kruys A."/>
            <person name="Hutchinson M.I."/>
            <person name="Powell A.J."/>
            <person name="Barry K."/>
            <person name="Miller A.N."/>
            <person name="Grigoriev I.V."/>
            <person name="Debuchy R."/>
            <person name="Gladieux P."/>
            <person name="Thoren M.H."/>
            <person name="Johannesson H."/>
        </authorList>
    </citation>
    <scope>NUCLEOTIDE SEQUENCE</scope>
    <source>
        <strain evidence="3">CBS 955.72</strain>
    </source>
</reference>
<feature type="compositionally biased region" description="Basic and acidic residues" evidence="1">
    <location>
        <begin position="418"/>
        <end position="427"/>
    </location>
</feature>
<sequence length="427" mass="47489">MIPPACRFAPAVAPVVVEDETRRLWFDYDSRRAFVVRVLLKAEDADGDDTDLKSFQKKGKVAGEWFQKHPDELGLGITGIELSEDAELLSKSYDPALISAAGQQLFPLYPTLAEAQLPGHAKTILRSELVELDRLWRNVDLVSFTNESGETERAAFKYYTEMARGQSHLGEHKLLLHLPPHPNLLRYTRTVLDENSGRVVGLCTEYFPGRDLTTAPIIFKLSWLEQLMRLVDELNLTAGIAHSDIRPANLMVDETTDTFKLLDFGHSRHIGGLSDNMEAGRPQLVDVQAVVVAVYTIITQQKSLSTGVDECNERAIQSFEAEIPSWDWRQHKDTKLDHPVSEYQRVLSDWVATRQKMADAKHTCTGCDNSGSEDGQNPWAATWERPATKHLVPGVVMLANGKPADGVPQAGTPTVESPLRDVGRGSV</sequence>
<protein>
    <recommendedName>
        <fullName evidence="2">Protein kinase domain-containing protein</fullName>
    </recommendedName>
</protein>
<dbReference type="AlphaFoldDB" id="A0AAJ0HVM5"/>
<dbReference type="GO" id="GO:0005524">
    <property type="term" value="F:ATP binding"/>
    <property type="evidence" value="ECO:0007669"/>
    <property type="project" value="InterPro"/>
</dbReference>
<reference evidence="3" key="1">
    <citation type="journal article" date="2023" name="Mol. Phylogenet. Evol.">
        <title>Genome-scale phylogeny and comparative genomics of the fungal order Sordariales.</title>
        <authorList>
            <person name="Hensen N."/>
            <person name="Bonometti L."/>
            <person name="Westerberg I."/>
            <person name="Brannstrom I.O."/>
            <person name="Guillou S."/>
            <person name="Cros-Aarteil S."/>
            <person name="Calhoun S."/>
            <person name="Haridas S."/>
            <person name="Kuo A."/>
            <person name="Mondo S."/>
            <person name="Pangilinan J."/>
            <person name="Riley R."/>
            <person name="LaButti K."/>
            <person name="Andreopoulos B."/>
            <person name="Lipzen A."/>
            <person name="Chen C."/>
            <person name="Yan M."/>
            <person name="Daum C."/>
            <person name="Ng V."/>
            <person name="Clum A."/>
            <person name="Steindorff A."/>
            <person name="Ohm R.A."/>
            <person name="Martin F."/>
            <person name="Silar P."/>
            <person name="Natvig D.O."/>
            <person name="Lalanne C."/>
            <person name="Gautier V."/>
            <person name="Ament-Velasquez S.L."/>
            <person name="Kruys A."/>
            <person name="Hutchinson M.I."/>
            <person name="Powell A.J."/>
            <person name="Barry K."/>
            <person name="Miller A.N."/>
            <person name="Grigoriev I.V."/>
            <person name="Debuchy R."/>
            <person name="Gladieux P."/>
            <person name="Hiltunen Thoren M."/>
            <person name="Johannesson H."/>
        </authorList>
    </citation>
    <scope>NUCLEOTIDE SEQUENCE</scope>
    <source>
        <strain evidence="3">CBS 955.72</strain>
    </source>
</reference>
<dbReference type="GO" id="GO:0004672">
    <property type="term" value="F:protein kinase activity"/>
    <property type="evidence" value="ECO:0007669"/>
    <property type="project" value="InterPro"/>
</dbReference>
<comment type="caution">
    <text evidence="3">The sequence shown here is derived from an EMBL/GenBank/DDBJ whole genome shotgun (WGS) entry which is preliminary data.</text>
</comment>
<evidence type="ECO:0000313" key="4">
    <source>
        <dbReference type="Proteomes" id="UP001275084"/>
    </source>
</evidence>
<evidence type="ECO:0000259" key="2">
    <source>
        <dbReference type="PROSITE" id="PS50011"/>
    </source>
</evidence>
<keyword evidence="4" id="KW-1185">Reference proteome</keyword>
<organism evidence="3 4">
    <name type="scientific">Lasiosphaeria hispida</name>
    <dbReference type="NCBI Taxonomy" id="260671"/>
    <lineage>
        <taxon>Eukaryota</taxon>
        <taxon>Fungi</taxon>
        <taxon>Dikarya</taxon>
        <taxon>Ascomycota</taxon>
        <taxon>Pezizomycotina</taxon>
        <taxon>Sordariomycetes</taxon>
        <taxon>Sordariomycetidae</taxon>
        <taxon>Sordariales</taxon>
        <taxon>Lasiosphaeriaceae</taxon>
        <taxon>Lasiosphaeria</taxon>
    </lineage>
</organism>